<dbReference type="Gene3D" id="1.10.1130.10">
    <property type="entry name" value="Flavocytochrome C3, Chain A"/>
    <property type="match status" value="1"/>
</dbReference>
<dbReference type="Proteomes" id="UP000219215">
    <property type="component" value="Chromosome DPRO"/>
</dbReference>
<keyword evidence="1" id="KW-1133">Transmembrane helix</keyword>
<sequence>MRYIPTIALLLLTSTLLALPCAAQEELAGSDRYKMRESSTGYYEEYEVRPGRGSPFNQWNADTRSVAAGGRAPAATYAADAHALVPNYRYQRCENCHKAAALNNRHVTRKGITCRQCHGQDPIAGINHYFSPFNPIRRHAMVCAKCHQGASGSFAMYVVHEPSPLQAGTMDSFPVLYWAAWIMVIIAIGTFALFLPHTGLWMVRELFVRKRKGGDE</sequence>
<name>A0A2C8FAG0_9BACT</name>
<dbReference type="OrthoDB" id="5451788at2"/>
<gene>
    <name evidence="3" type="ORF">DPRO_2517</name>
</gene>
<accession>A0A2C8FAG0</accession>
<proteinExistence type="predicted"/>
<organism evidence="3 4">
    <name type="scientific">Pseudodesulfovibrio profundus</name>
    <dbReference type="NCBI Taxonomy" id="57320"/>
    <lineage>
        <taxon>Bacteria</taxon>
        <taxon>Pseudomonadati</taxon>
        <taxon>Thermodesulfobacteriota</taxon>
        <taxon>Desulfovibrionia</taxon>
        <taxon>Desulfovibrionales</taxon>
        <taxon>Desulfovibrionaceae</taxon>
    </lineage>
</organism>
<keyword evidence="2" id="KW-0732">Signal</keyword>
<feature type="signal peptide" evidence="2">
    <location>
        <begin position="1"/>
        <end position="23"/>
    </location>
</feature>
<evidence type="ECO:0000313" key="4">
    <source>
        <dbReference type="Proteomes" id="UP000219215"/>
    </source>
</evidence>
<evidence type="ECO:0000313" key="3">
    <source>
        <dbReference type="EMBL" id="SOB59426.1"/>
    </source>
</evidence>
<keyword evidence="1" id="KW-0472">Membrane</keyword>
<feature type="chain" id="PRO_5012022187" evidence="2">
    <location>
        <begin position="24"/>
        <end position="216"/>
    </location>
</feature>
<evidence type="ECO:0000256" key="2">
    <source>
        <dbReference type="SAM" id="SignalP"/>
    </source>
</evidence>
<dbReference type="AlphaFoldDB" id="A0A2C8FAG0"/>
<evidence type="ECO:0000256" key="1">
    <source>
        <dbReference type="SAM" id="Phobius"/>
    </source>
</evidence>
<keyword evidence="4" id="KW-1185">Reference proteome</keyword>
<reference evidence="4" key="1">
    <citation type="submission" date="2017-09" db="EMBL/GenBank/DDBJ databases">
        <authorList>
            <person name="Regsiter A."/>
            <person name="William W."/>
        </authorList>
    </citation>
    <scope>NUCLEOTIDE SEQUENCE [LARGE SCALE GENOMIC DNA]</scope>
    <source>
        <strain evidence="4">500-1</strain>
    </source>
</reference>
<dbReference type="KEGG" id="pprf:DPRO_2517"/>
<dbReference type="RefSeq" id="WP_097012294.1">
    <property type="nucleotide sequence ID" value="NZ_LT907975.1"/>
</dbReference>
<keyword evidence="1" id="KW-0812">Transmembrane</keyword>
<feature type="transmembrane region" description="Helical" evidence="1">
    <location>
        <begin position="175"/>
        <end position="203"/>
    </location>
</feature>
<dbReference type="EMBL" id="LT907975">
    <property type="protein sequence ID" value="SOB59426.1"/>
    <property type="molecule type" value="Genomic_DNA"/>
</dbReference>
<protein>
    <submittedName>
        <fullName evidence="3">Uncharacterized protein</fullName>
    </submittedName>
</protein>
<dbReference type="SUPFAM" id="SSF48695">
    <property type="entry name" value="Multiheme cytochromes"/>
    <property type="match status" value="1"/>
</dbReference>
<dbReference type="InterPro" id="IPR036280">
    <property type="entry name" value="Multihaem_cyt_sf"/>
</dbReference>